<keyword evidence="3" id="KW-1185">Reference proteome</keyword>
<feature type="region of interest" description="Disordered" evidence="1">
    <location>
        <begin position="1"/>
        <end position="141"/>
    </location>
</feature>
<feature type="region of interest" description="Disordered" evidence="1">
    <location>
        <begin position="278"/>
        <end position="305"/>
    </location>
</feature>
<evidence type="ECO:0000313" key="3">
    <source>
        <dbReference type="Proteomes" id="UP000236333"/>
    </source>
</evidence>
<name>A0A2J8ADQ8_9CHLO</name>
<gene>
    <name evidence="2" type="ORF">TSOC_002600</name>
</gene>
<evidence type="ECO:0000256" key="1">
    <source>
        <dbReference type="SAM" id="MobiDB-lite"/>
    </source>
</evidence>
<dbReference type="AlphaFoldDB" id="A0A2J8ADQ8"/>
<comment type="caution">
    <text evidence="2">The sequence shown here is derived from an EMBL/GenBank/DDBJ whole genome shotgun (WGS) entry which is preliminary data.</text>
</comment>
<dbReference type="Proteomes" id="UP000236333">
    <property type="component" value="Unassembled WGS sequence"/>
</dbReference>
<evidence type="ECO:0000313" key="2">
    <source>
        <dbReference type="EMBL" id="PNH10649.1"/>
    </source>
</evidence>
<proteinExistence type="predicted"/>
<sequence>MMSWKDEEALLSQKPAMTKAGSMARPTGGSSRGASFEAVRATGSMGRNASLDLPTSPAGSLPKAGSMLRGPGNAAEGSLGSEGWWKHMDHSQMNEPPEHDAKKGEAAVKPAGFTPQFGVTGQKQSLWADEEPAQAPAVPASPAAAPASAASAAAPAVLEAPASPAAAPPAAVSSPAPSPLGLAPAHAAGDATIKDAGTTGWWAHMDNGLLNQPAESAEAAPPGAVRKGERVMGGGFTPQFGVAAGNRYGSIFNTAPAEESRPVEEQVSQWAPFTPATACAASTPGAGDDDWTNFAAAPPAAPRVA</sequence>
<accession>A0A2J8ADQ8</accession>
<reference evidence="2 3" key="1">
    <citation type="journal article" date="2017" name="Mol. Biol. Evol.">
        <title>The 4-celled Tetrabaena socialis nuclear genome reveals the essential components for genetic control of cell number at the origin of multicellularity in the volvocine lineage.</title>
        <authorList>
            <person name="Featherston J."/>
            <person name="Arakaki Y."/>
            <person name="Hanschen E.R."/>
            <person name="Ferris P.J."/>
            <person name="Michod R.E."/>
            <person name="Olson B.J.S.C."/>
            <person name="Nozaki H."/>
            <person name="Durand P.M."/>
        </authorList>
    </citation>
    <scope>NUCLEOTIDE SEQUENCE [LARGE SCALE GENOMIC DNA]</scope>
    <source>
        <strain evidence="2 3">NIES-571</strain>
    </source>
</reference>
<dbReference type="OrthoDB" id="532944at2759"/>
<dbReference type="EMBL" id="PGGS01000050">
    <property type="protein sequence ID" value="PNH10649.1"/>
    <property type="molecule type" value="Genomic_DNA"/>
</dbReference>
<feature type="compositionally biased region" description="Basic and acidic residues" evidence="1">
    <location>
        <begin position="84"/>
        <end position="106"/>
    </location>
</feature>
<organism evidence="2 3">
    <name type="scientific">Tetrabaena socialis</name>
    <dbReference type="NCBI Taxonomy" id="47790"/>
    <lineage>
        <taxon>Eukaryota</taxon>
        <taxon>Viridiplantae</taxon>
        <taxon>Chlorophyta</taxon>
        <taxon>core chlorophytes</taxon>
        <taxon>Chlorophyceae</taxon>
        <taxon>CS clade</taxon>
        <taxon>Chlamydomonadales</taxon>
        <taxon>Tetrabaenaceae</taxon>
        <taxon>Tetrabaena</taxon>
    </lineage>
</organism>
<protein>
    <submittedName>
        <fullName evidence="2">Uncharacterized protein</fullName>
    </submittedName>
</protein>